<reference evidence="1 2" key="1">
    <citation type="submission" date="2021-06" db="EMBL/GenBank/DDBJ databases">
        <title>Chromosome-level genome assembly of the red-tail catfish (Hemibagrus wyckioides).</title>
        <authorList>
            <person name="Shao F."/>
        </authorList>
    </citation>
    <scope>NUCLEOTIDE SEQUENCE [LARGE SCALE GENOMIC DNA]</scope>
    <source>
        <strain evidence="1">EC202008001</strain>
        <tissue evidence="1">Blood</tissue>
    </source>
</reference>
<sequence>MSPLKMVCDENSSRGYDYVHFESAEAVETAIRKFNGHKVFIAQFKSCEQYQATNKTTEKVDNSKQVHMSQVQKEEGHKKSCISLIRPKTTVTEAVPAVVTPVANPVNPLAAAVKPLPTAVKSVPS</sequence>
<dbReference type="EMBL" id="JAHKSW010000001">
    <property type="protein sequence ID" value="KAG7335933.1"/>
    <property type="molecule type" value="Genomic_DNA"/>
</dbReference>
<dbReference type="OrthoDB" id="19742at2759"/>
<dbReference type="SUPFAM" id="SSF54928">
    <property type="entry name" value="RNA-binding domain, RBD"/>
    <property type="match status" value="1"/>
</dbReference>
<gene>
    <name evidence="1" type="ORF">KOW79_000626</name>
</gene>
<dbReference type="Proteomes" id="UP000824219">
    <property type="component" value="Linkage Group LG01"/>
</dbReference>
<dbReference type="Gene3D" id="3.30.70.330">
    <property type="match status" value="1"/>
</dbReference>
<name>A0A9D3P755_9TELE</name>
<accession>A0A9D3P755</accession>
<evidence type="ECO:0000313" key="1">
    <source>
        <dbReference type="EMBL" id="KAG7335933.1"/>
    </source>
</evidence>
<dbReference type="GO" id="GO:0003676">
    <property type="term" value="F:nucleic acid binding"/>
    <property type="evidence" value="ECO:0007669"/>
    <property type="project" value="InterPro"/>
</dbReference>
<proteinExistence type="predicted"/>
<keyword evidence="2" id="KW-1185">Reference proteome</keyword>
<evidence type="ECO:0000313" key="2">
    <source>
        <dbReference type="Proteomes" id="UP000824219"/>
    </source>
</evidence>
<protein>
    <recommendedName>
        <fullName evidence="3">RRM domain-containing protein</fullName>
    </recommendedName>
</protein>
<dbReference type="InterPro" id="IPR035979">
    <property type="entry name" value="RBD_domain_sf"/>
</dbReference>
<dbReference type="InterPro" id="IPR012677">
    <property type="entry name" value="Nucleotide-bd_a/b_plait_sf"/>
</dbReference>
<organism evidence="1 2">
    <name type="scientific">Hemibagrus wyckioides</name>
    <dbReference type="NCBI Taxonomy" id="337641"/>
    <lineage>
        <taxon>Eukaryota</taxon>
        <taxon>Metazoa</taxon>
        <taxon>Chordata</taxon>
        <taxon>Craniata</taxon>
        <taxon>Vertebrata</taxon>
        <taxon>Euteleostomi</taxon>
        <taxon>Actinopterygii</taxon>
        <taxon>Neopterygii</taxon>
        <taxon>Teleostei</taxon>
        <taxon>Ostariophysi</taxon>
        <taxon>Siluriformes</taxon>
        <taxon>Bagridae</taxon>
        <taxon>Hemibagrus</taxon>
    </lineage>
</organism>
<evidence type="ECO:0008006" key="3">
    <source>
        <dbReference type="Google" id="ProtNLM"/>
    </source>
</evidence>
<comment type="caution">
    <text evidence="1">The sequence shown here is derived from an EMBL/GenBank/DDBJ whole genome shotgun (WGS) entry which is preliminary data.</text>
</comment>
<dbReference type="AlphaFoldDB" id="A0A9D3P755"/>